<dbReference type="Gene3D" id="2.70.70.10">
    <property type="entry name" value="Glucose Permease (Domain IIA)"/>
    <property type="match status" value="1"/>
</dbReference>
<dbReference type="SUPFAM" id="SSF51261">
    <property type="entry name" value="Duplicated hybrid motif"/>
    <property type="match status" value="1"/>
</dbReference>
<protein>
    <submittedName>
        <fullName evidence="3">Murein DD-endopeptidase MepM/ murein hydrolase activator NlpD</fullName>
    </submittedName>
</protein>
<feature type="region of interest" description="Disordered" evidence="1">
    <location>
        <begin position="208"/>
        <end position="239"/>
    </location>
</feature>
<dbReference type="CDD" id="cd12797">
    <property type="entry name" value="M23_peptidase"/>
    <property type="match status" value="1"/>
</dbReference>
<dbReference type="InterPro" id="IPR016047">
    <property type="entry name" value="M23ase_b-sheet_dom"/>
</dbReference>
<dbReference type="GO" id="GO:0004222">
    <property type="term" value="F:metalloendopeptidase activity"/>
    <property type="evidence" value="ECO:0007669"/>
    <property type="project" value="TreeGrafter"/>
</dbReference>
<feature type="region of interest" description="Disordered" evidence="1">
    <location>
        <begin position="168"/>
        <end position="193"/>
    </location>
</feature>
<accession>A0A9X2Q1K0</accession>
<dbReference type="PANTHER" id="PTHR21666">
    <property type="entry name" value="PEPTIDASE-RELATED"/>
    <property type="match status" value="1"/>
</dbReference>
<reference evidence="3" key="1">
    <citation type="submission" date="2022-08" db="EMBL/GenBank/DDBJ databases">
        <title>Genomic Encyclopedia of Type Strains, Phase V (KMG-V): Genome sequencing to study the core and pangenomes of soil and plant-associated prokaryotes.</title>
        <authorList>
            <person name="Whitman W."/>
        </authorList>
    </citation>
    <scope>NUCLEOTIDE SEQUENCE</scope>
    <source>
        <strain evidence="3">SP3049</strain>
    </source>
</reference>
<dbReference type="EMBL" id="JANUAE010000004">
    <property type="protein sequence ID" value="MCS3709832.1"/>
    <property type="molecule type" value="Genomic_DNA"/>
</dbReference>
<dbReference type="InterPro" id="IPR011055">
    <property type="entry name" value="Dup_hybrid_motif"/>
</dbReference>
<proteinExistence type="predicted"/>
<dbReference type="InterPro" id="IPR050570">
    <property type="entry name" value="Cell_wall_metabolism_enzyme"/>
</dbReference>
<sequence length="239" mass="26707">MLDSLRSRAEIPKLRALRTAVRHFPARPPIPDSTWHLSSQYGPRRHPVTYDDSFHAGVDLAARSGTPIMPPARGVVTAIGRSQRSGLYLRLKHAPLPYQSSFAHLSTVVVQRGDTVSLRDTIATVGESGRTTGPHLHFRVERNGRPVDPASLYRQYVSLRDSFRAQSARSRRRIQRSVRRARQAPDTSSYSTLPHLLEIRSHIRSMSRLPHISTVPTSTSSRRDAQDSASLGLRPEASQ</sequence>
<evidence type="ECO:0000313" key="4">
    <source>
        <dbReference type="Proteomes" id="UP001155057"/>
    </source>
</evidence>
<dbReference type="Pfam" id="PF01551">
    <property type="entry name" value="Peptidase_M23"/>
    <property type="match status" value="1"/>
</dbReference>
<feature type="compositionally biased region" description="Basic residues" evidence="1">
    <location>
        <begin position="169"/>
        <end position="182"/>
    </location>
</feature>
<evidence type="ECO:0000256" key="1">
    <source>
        <dbReference type="SAM" id="MobiDB-lite"/>
    </source>
</evidence>
<evidence type="ECO:0000313" key="3">
    <source>
        <dbReference type="EMBL" id="MCS3709832.1"/>
    </source>
</evidence>
<evidence type="ECO:0000259" key="2">
    <source>
        <dbReference type="Pfam" id="PF01551"/>
    </source>
</evidence>
<dbReference type="PANTHER" id="PTHR21666:SF285">
    <property type="entry name" value="M23 FAMILY METALLOPEPTIDASE"/>
    <property type="match status" value="1"/>
</dbReference>
<gene>
    <name evidence="3" type="ORF">GGP61_001436</name>
</gene>
<comment type="caution">
    <text evidence="3">The sequence shown here is derived from an EMBL/GenBank/DDBJ whole genome shotgun (WGS) entry which is preliminary data.</text>
</comment>
<name>A0A9X2Q1K0_9BACT</name>
<organism evidence="3 4">
    <name type="scientific">Salinibacter ruber</name>
    <dbReference type="NCBI Taxonomy" id="146919"/>
    <lineage>
        <taxon>Bacteria</taxon>
        <taxon>Pseudomonadati</taxon>
        <taxon>Rhodothermota</taxon>
        <taxon>Rhodothermia</taxon>
        <taxon>Rhodothermales</taxon>
        <taxon>Salinibacteraceae</taxon>
        <taxon>Salinibacter</taxon>
    </lineage>
</organism>
<dbReference type="RefSeq" id="WP_259123725.1">
    <property type="nucleotide sequence ID" value="NZ_JANUAE010000004.1"/>
</dbReference>
<dbReference type="Proteomes" id="UP001155057">
    <property type="component" value="Unassembled WGS sequence"/>
</dbReference>
<keyword evidence="3" id="KW-0378">Hydrolase</keyword>
<feature type="domain" description="M23ase beta-sheet core" evidence="2">
    <location>
        <begin position="54"/>
        <end position="149"/>
    </location>
</feature>
<dbReference type="AlphaFoldDB" id="A0A9X2Q1K0"/>